<sequence length="605" mass="68204">MDPGPPSNLDVISQIDAKLAILDKQIQALRQDAQSLNEERNARMPIARFTPETLIRIFSFCIPSPHDTATSRDWFDRAHIVQTLRCFSFSRVCRTWRRIALNCSSLWTCPQLMIPKLAEAMVERSKPAFLDLCINVRAIESVLPLIKDSFPRTRSLYIQHSPLYNWENCLLLPVPSLTSLEIQNTCTRSEYMTLPENLFGGETPQLARVILCRCYLPWNTAVLGNVTVLSLTGDGYTNIPSGTDFLTTLQGMPRLEELQLMEIFPNSTAKDFPVHTPHLRFLSLMMSAEACANVLHHILLPAATSIVLSCYPSSDSPNAFSTLFSHLSRLYSPSAMELVGRVPFKSLALDFHITGLDGWHAYASEEEALNILAWDVSDIAFPARGSSPPPPPKMNITIRRPDYTTGLERGLWDEDMIQVLEAICFDSVETLFLEGVYRDRSAFDEDGNKCPSYVNFLPDFLGTLSWSSCVKTLYVWGSSMAAHTFQSLQIRISEDYIEDVLGINTKLRLESSAHEVVFSDLQTLALFAVHFGSGPEELHLEDVLDSARFRVKHGLEVPKLVLSRSQVDPRQLRKLRKKFPIVEWDGVDSVDTWELYHGSGMSQPQ</sequence>
<keyword evidence="1" id="KW-0175">Coiled coil</keyword>
<keyword evidence="3" id="KW-1185">Reference proteome</keyword>
<dbReference type="Gene3D" id="1.20.1280.50">
    <property type="match status" value="1"/>
</dbReference>
<organism evidence="2 3">
    <name type="scientific">Paramarasmius palmivorus</name>
    <dbReference type="NCBI Taxonomy" id="297713"/>
    <lineage>
        <taxon>Eukaryota</taxon>
        <taxon>Fungi</taxon>
        <taxon>Dikarya</taxon>
        <taxon>Basidiomycota</taxon>
        <taxon>Agaricomycotina</taxon>
        <taxon>Agaricomycetes</taxon>
        <taxon>Agaricomycetidae</taxon>
        <taxon>Agaricales</taxon>
        <taxon>Marasmiineae</taxon>
        <taxon>Marasmiaceae</taxon>
        <taxon>Paramarasmius</taxon>
    </lineage>
</organism>
<comment type="caution">
    <text evidence="2">The sequence shown here is derived from an EMBL/GenBank/DDBJ whole genome shotgun (WGS) entry which is preliminary data.</text>
</comment>
<evidence type="ECO:0008006" key="4">
    <source>
        <dbReference type="Google" id="ProtNLM"/>
    </source>
</evidence>
<accession>A0AAW0DFD5</accession>
<reference evidence="2 3" key="1">
    <citation type="submission" date="2024-01" db="EMBL/GenBank/DDBJ databases">
        <title>A draft genome for a cacao thread blight-causing isolate of Paramarasmius palmivorus.</title>
        <authorList>
            <person name="Baruah I.K."/>
            <person name="Bukari Y."/>
            <person name="Amoako-Attah I."/>
            <person name="Meinhardt L.W."/>
            <person name="Bailey B.A."/>
            <person name="Cohen S.P."/>
        </authorList>
    </citation>
    <scope>NUCLEOTIDE SEQUENCE [LARGE SCALE GENOMIC DNA]</scope>
    <source>
        <strain evidence="2 3">GH-12</strain>
    </source>
</reference>
<evidence type="ECO:0000256" key="1">
    <source>
        <dbReference type="SAM" id="Coils"/>
    </source>
</evidence>
<name>A0AAW0DFD5_9AGAR</name>
<feature type="coiled-coil region" evidence="1">
    <location>
        <begin position="12"/>
        <end position="39"/>
    </location>
</feature>
<dbReference type="EMBL" id="JAYKXP010000012">
    <property type="protein sequence ID" value="KAK7051568.1"/>
    <property type="molecule type" value="Genomic_DNA"/>
</dbReference>
<evidence type="ECO:0000313" key="3">
    <source>
        <dbReference type="Proteomes" id="UP001383192"/>
    </source>
</evidence>
<protein>
    <recommendedName>
        <fullName evidence="4">F-box domain-containing protein</fullName>
    </recommendedName>
</protein>
<dbReference type="AlphaFoldDB" id="A0AAW0DFD5"/>
<dbReference type="Proteomes" id="UP001383192">
    <property type="component" value="Unassembled WGS sequence"/>
</dbReference>
<evidence type="ECO:0000313" key="2">
    <source>
        <dbReference type="EMBL" id="KAK7051568.1"/>
    </source>
</evidence>
<proteinExistence type="predicted"/>
<dbReference type="SUPFAM" id="SSF52047">
    <property type="entry name" value="RNI-like"/>
    <property type="match status" value="1"/>
</dbReference>
<gene>
    <name evidence="2" type="ORF">VNI00_004547</name>
</gene>